<name>A0AAV2G4A4_9ROSI</name>
<sequence>MLSITLEGDHSVHLVVRYLHVPSRCTQCNEYGHCDGEGKECKVVHAQTGRELVVAEAMTDDVAWVAKQVTASSSMQGGGGPLPVARSNTNGRGPIQVVGSNLKEGDSALVVELNGGGPVSVAGSILTEGGPVQVAGSILKSEDSVASSSQVLTPNNGKIVDGEGF</sequence>
<organism evidence="1 2">
    <name type="scientific">Linum trigynum</name>
    <dbReference type="NCBI Taxonomy" id="586398"/>
    <lineage>
        <taxon>Eukaryota</taxon>
        <taxon>Viridiplantae</taxon>
        <taxon>Streptophyta</taxon>
        <taxon>Embryophyta</taxon>
        <taxon>Tracheophyta</taxon>
        <taxon>Spermatophyta</taxon>
        <taxon>Magnoliopsida</taxon>
        <taxon>eudicotyledons</taxon>
        <taxon>Gunneridae</taxon>
        <taxon>Pentapetalae</taxon>
        <taxon>rosids</taxon>
        <taxon>fabids</taxon>
        <taxon>Malpighiales</taxon>
        <taxon>Linaceae</taxon>
        <taxon>Linum</taxon>
    </lineage>
</organism>
<reference evidence="1 2" key="1">
    <citation type="submission" date="2024-04" db="EMBL/GenBank/DDBJ databases">
        <authorList>
            <person name="Fracassetti M."/>
        </authorList>
    </citation>
    <scope>NUCLEOTIDE SEQUENCE [LARGE SCALE GENOMIC DNA]</scope>
</reference>
<dbReference type="EMBL" id="OZ034821">
    <property type="protein sequence ID" value="CAL1405099.1"/>
    <property type="molecule type" value="Genomic_DNA"/>
</dbReference>
<dbReference type="Proteomes" id="UP001497516">
    <property type="component" value="Chromosome 8"/>
</dbReference>
<keyword evidence="2" id="KW-1185">Reference proteome</keyword>
<proteinExistence type="predicted"/>
<evidence type="ECO:0000313" key="1">
    <source>
        <dbReference type="EMBL" id="CAL1405099.1"/>
    </source>
</evidence>
<dbReference type="AlphaFoldDB" id="A0AAV2G4A4"/>
<gene>
    <name evidence="1" type="ORF">LTRI10_LOCUS44907</name>
</gene>
<protein>
    <submittedName>
        <fullName evidence="1">Uncharacterized protein</fullName>
    </submittedName>
</protein>
<accession>A0AAV2G4A4</accession>
<evidence type="ECO:0000313" key="2">
    <source>
        <dbReference type="Proteomes" id="UP001497516"/>
    </source>
</evidence>